<dbReference type="Proteomes" id="UP000075502">
    <property type="component" value="Unassembled WGS sequence"/>
</dbReference>
<evidence type="ECO:0000256" key="1">
    <source>
        <dbReference type="SAM" id="MobiDB-lite"/>
    </source>
</evidence>
<dbReference type="AlphaFoldDB" id="A0A150U292"/>
<accession>A0A150U292</accession>
<evidence type="ECO:0000313" key="3">
    <source>
        <dbReference type="Proteomes" id="UP000075502"/>
    </source>
</evidence>
<name>A0A150U292_SORCE</name>
<comment type="caution">
    <text evidence="2">The sequence shown here is derived from an EMBL/GenBank/DDBJ whole genome shotgun (WGS) entry which is preliminary data.</text>
</comment>
<protein>
    <submittedName>
        <fullName evidence="2">Uncharacterized protein</fullName>
    </submittedName>
</protein>
<gene>
    <name evidence="2" type="ORF">BE21_09225</name>
</gene>
<proteinExistence type="predicted"/>
<evidence type="ECO:0000313" key="2">
    <source>
        <dbReference type="EMBL" id="KYG10984.1"/>
    </source>
</evidence>
<reference evidence="2 3" key="1">
    <citation type="submission" date="2014-02" db="EMBL/GenBank/DDBJ databases">
        <title>The small core and large imbalanced accessory genome model reveals a collaborative survival strategy of Sorangium cellulosum strains in nature.</title>
        <authorList>
            <person name="Han K."/>
            <person name="Peng R."/>
            <person name="Blom J."/>
            <person name="Li Y.-Z."/>
        </authorList>
    </citation>
    <scope>NUCLEOTIDE SEQUENCE [LARGE SCALE GENOMIC DNA]</scope>
    <source>
        <strain evidence="2 3">So0007-03</strain>
    </source>
</reference>
<feature type="compositionally biased region" description="Low complexity" evidence="1">
    <location>
        <begin position="24"/>
        <end position="35"/>
    </location>
</feature>
<feature type="region of interest" description="Disordered" evidence="1">
    <location>
        <begin position="1"/>
        <end position="69"/>
    </location>
</feature>
<dbReference type="EMBL" id="JEME01000161">
    <property type="protein sequence ID" value="KYG10984.1"/>
    <property type="molecule type" value="Genomic_DNA"/>
</dbReference>
<sequence>MRAGIPQGTADIAELVPRPTLPFQASQARSAGQSAPEEKRPPRFDPQTGRPLDAPLRVDAPKTPSGEES</sequence>
<organism evidence="2 3">
    <name type="scientific">Sorangium cellulosum</name>
    <name type="common">Polyangium cellulosum</name>
    <dbReference type="NCBI Taxonomy" id="56"/>
    <lineage>
        <taxon>Bacteria</taxon>
        <taxon>Pseudomonadati</taxon>
        <taxon>Myxococcota</taxon>
        <taxon>Polyangia</taxon>
        <taxon>Polyangiales</taxon>
        <taxon>Polyangiaceae</taxon>
        <taxon>Sorangium</taxon>
    </lineage>
</organism>